<reference evidence="1 2" key="1">
    <citation type="journal article" date="2006" name="Science">
        <title>The genome of black cottonwood, Populus trichocarpa (Torr. &amp; Gray).</title>
        <authorList>
            <person name="Tuskan G.A."/>
            <person name="Difazio S."/>
            <person name="Jansson S."/>
            <person name="Bohlmann J."/>
            <person name="Grigoriev I."/>
            <person name="Hellsten U."/>
            <person name="Putnam N."/>
            <person name="Ralph S."/>
            <person name="Rombauts S."/>
            <person name="Salamov A."/>
            <person name="Schein J."/>
            <person name="Sterck L."/>
            <person name="Aerts A."/>
            <person name="Bhalerao R.R."/>
            <person name="Bhalerao R.P."/>
            <person name="Blaudez D."/>
            <person name="Boerjan W."/>
            <person name="Brun A."/>
            <person name="Brunner A."/>
            <person name="Busov V."/>
            <person name="Campbell M."/>
            <person name="Carlson J."/>
            <person name="Chalot M."/>
            <person name="Chapman J."/>
            <person name="Chen G.L."/>
            <person name="Cooper D."/>
            <person name="Coutinho P.M."/>
            <person name="Couturier J."/>
            <person name="Covert S."/>
            <person name="Cronk Q."/>
            <person name="Cunningham R."/>
            <person name="Davis J."/>
            <person name="Degroeve S."/>
            <person name="Dejardin A."/>
            <person name="Depamphilis C."/>
            <person name="Detter J."/>
            <person name="Dirks B."/>
            <person name="Dubchak I."/>
            <person name="Duplessis S."/>
            <person name="Ehlting J."/>
            <person name="Ellis B."/>
            <person name="Gendler K."/>
            <person name="Goodstein D."/>
            <person name="Gribskov M."/>
            <person name="Grimwood J."/>
            <person name="Groover A."/>
            <person name="Gunter L."/>
            <person name="Hamberger B."/>
            <person name="Heinze B."/>
            <person name="Helariutta Y."/>
            <person name="Henrissat B."/>
            <person name="Holligan D."/>
            <person name="Holt R."/>
            <person name="Huang W."/>
            <person name="Islam-Faridi N."/>
            <person name="Jones S."/>
            <person name="Jones-Rhoades M."/>
            <person name="Jorgensen R."/>
            <person name="Joshi C."/>
            <person name="Kangasjarvi J."/>
            <person name="Karlsson J."/>
            <person name="Kelleher C."/>
            <person name="Kirkpatrick R."/>
            <person name="Kirst M."/>
            <person name="Kohler A."/>
            <person name="Kalluri U."/>
            <person name="Larimer F."/>
            <person name="Leebens-Mack J."/>
            <person name="Leple J.C."/>
            <person name="Locascio P."/>
            <person name="Lou Y."/>
            <person name="Lucas S."/>
            <person name="Martin F."/>
            <person name="Montanini B."/>
            <person name="Napoli C."/>
            <person name="Nelson D.R."/>
            <person name="Nelson C."/>
            <person name="Nieminen K."/>
            <person name="Nilsson O."/>
            <person name="Pereda V."/>
            <person name="Peter G."/>
            <person name="Philippe R."/>
            <person name="Pilate G."/>
            <person name="Poliakov A."/>
            <person name="Razumovskaya J."/>
            <person name="Richardson P."/>
            <person name="Rinaldi C."/>
            <person name="Ritland K."/>
            <person name="Rouze P."/>
            <person name="Ryaboy D."/>
            <person name="Schmutz J."/>
            <person name="Schrader J."/>
            <person name="Segerman B."/>
            <person name="Shin H."/>
            <person name="Siddiqui A."/>
            <person name="Sterky F."/>
            <person name="Terry A."/>
            <person name="Tsai C.J."/>
            <person name="Uberbacher E."/>
            <person name="Unneberg P."/>
            <person name="Vahala J."/>
            <person name="Wall K."/>
            <person name="Wessler S."/>
            <person name="Yang G."/>
            <person name="Yin T."/>
            <person name="Douglas C."/>
            <person name="Marra M."/>
            <person name="Sandberg G."/>
            <person name="Van de Peer Y."/>
            <person name="Rokhsar D."/>
        </authorList>
    </citation>
    <scope>NUCLEOTIDE SEQUENCE [LARGE SCALE GENOMIC DNA]</scope>
    <source>
        <strain evidence="2">cv. Nisqually</strain>
    </source>
</reference>
<protein>
    <submittedName>
        <fullName evidence="1">Uncharacterized protein</fullName>
    </submittedName>
</protein>
<accession>A0A2K1X245</accession>
<gene>
    <name evidence="1" type="ORF">POPTR_017G022600</name>
</gene>
<evidence type="ECO:0000313" key="1">
    <source>
        <dbReference type="EMBL" id="PNS94854.1"/>
    </source>
</evidence>
<dbReference type="AlphaFoldDB" id="A0A2K1X245"/>
<organism evidence="1 2">
    <name type="scientific">Populus trichocarpa</name>
    <name type="common">Western balsam poplar</name>
    <name type="synonym">Populus balsamifera subsp. trichocarpa</name>
    <dbReference type="NCBI Taxonomy" id="3694"/>
    <lineage>
        <taxon>Eukaryota</taxon>
        <taxon>Viridiplantae</taxon>
        <taxon>Streptophyta</taxon>
        <taxon>Embryophyta</taxon>
        <taxon>Tracheophyta</taxon>
        <taxon>Spermatophyta</taxon>
        <taxon>Magnoliopsida</taxon>
        <taxon>eudicotyledons</taxon>
        <taxon>Gunneridae</taxon>
        <taxon>Pentapetalae</taxon>
        <taxon>rosids</taxon>
        <taxon>fabids</taxon>
        <taxon>Malpighiales</taxon>
        <taxon>Salicaceae</taxon>
        <taxon>Saliceae</taxon>
        <taxon>Populus</taxon>
    </lineage>
</organism>
<dbReference type="Proteomes" id="UP000006729">
    <property type="component" value="Chromosome 17"/>
</dbReference>
<evidence type="ECO:0000313" key="2">
    <source>
        <dbReference type="Proteomes" id="UP000006729"/>
    </source>
</evidence>
<name>A0A2K1X245_POPTR</name>
<sequence length="72" mass="8124">MYKEDKFGGGFGVLLLILECGSESRRLSILQIFGCHITGLSLLLIERSYMYCRFEESEVLLSGLFLSKQVKG</sequence>
<dbReference type="EMBL" id="CM009306">
    <property type="protein sequence ID" value="PNS94854.1"/>
    <property type="molecule type" value="Genomic_DNA"/>
</dbReference>
<dbReference type="InParanoid" id="A0A2K1X245"/>
<proteinExistence type="predicted"/>
<keyword evidence="2" id="KW-1185">Reference proteome</keyword>